<evidence type="ECO:0000256" key="3">
    <source>
        <dbReference type="ARBA" id="ARBA00022729"/>
    </source>
</evidence>
<reference evidence="8 9" key="1">
    <citation type="submission" date="2019-07" db="EMBL/GenBank/DDBJ databases">
        <title>Georgenia wutianyii sp. nov. and Georgenia *** sp. nov. isolated from plateau pika (Ochotona curzoniae) in the Qinghai-Tibet plateau of China.</title>
        <authorList>
            <person name="Tian Z."/>
        </authorList>
    </citation>
    <scope>NUCLEOTIDE SEQUENCE [LARGE SCALE GENOMIC DNA]</scope>
    <source>
        <strain evidence="8 9">Z446</strain>
    </source>
</reference>
<feature type="transmembrane region" description="Helical" evidence="5">
    <location>
        <begin position="140"/>
        <end position="160"/>
    </location>
</feature>
<accession>A0A552WQE0</accession>
<dbReference type="SUPFAM" id="SSF49503">
    <property type="entry name" value="Cupredoxins"/>
    <property type="match status" value="4"/>
</dbReference>
<dbReference type="InterPro" id="IPR059177">
    <property type="entry name" value="GH29D-like_dom"/>
</dbReference>
<keyword evidence="9" id="KW-1185">Reference proteome</keyword>
<name>A0A552WQE0_9MICO</name>
<dbReference type="Pfam" id="PF17210">
    <property type="entry name" value="SdrD_B"/>
    <property type="match status" value="2"/>
</dbReference>
<dbReference type="SUPFAM" id="SSF117074">
    <property type="entry name" value="Hypothetical protein PA1324"/>
    <property type="match status" value="4"/>
</dbReference>
<protein>
    <submittedName>
        <fullName evidence="8">Uncharacterized protein</fullName>
    </submittedName>
</protein>
<evidence type="ECO:0000313" key="9">
    <source>
        <dbReference type="Proteomes" id="UP000318693"/>
    </source>
</evidence>
<dbReference type="InterPro" id="IPR008972">
    <property type="entry name" value="Cupredoxin"/>
</dbReference>
<organism evidence="8 9">
    <name type="scientific">Georgenia yuyongxinii</name>
    <dbReference type="NCBI Taxonomy" id="2589797"/>
    <lineage>
        <taxon>Bacteria</taxon>
        <taxon>Bacillati</taxon>
        <taxon>Actinomycetota</taxon>
        <taxon>Actinomycetes</taxon>
        <taxon>Micrococcales</taxon>
        <taxon>Bogoriellaceae</taxon>
        <taxon>Georgenia</taxon>
    </lineage>
</organism>
<feature type="region of interest" description="Disordered" evidence="4">
    <location>
        <begin position="527"/>
        <end position="552"/>
    </location>
</feature>
<evidence type="ECO:0000256" key="2">
    <source>
        <dbReference type="ARBA" id="ARBA00022525"/>
    </source>
</evidence>
<keyword evidence="2" id="KW-0964">Secreted</keyword>
<sequence>MTASRHRTPTGHWPSPARLALAAAFLAAAFVVVSALAGDATPWELRLAAAVPSAVVAVAVAAVVTWSDARRLRAWVSGLASAGAVLVVDSFVAVTMGWATSQSADEAWRAVPLHAALTLAVLTALTAARWRPVEALMARAAWRTAAVTSVAAALVGTMLVGPASTTPASADTIAPAAQVCRPGEQQRNYAISAITADVPFNRWGDTLRSARIFALDQDIPAISNWWRPLAKRAADDPAQNRRLRPRPLVLRANEGECLRITLTNRMSATPVFGLPANPRVGIQAAGVVMDVRGDGGARAGFNADPTVGIGESTTYFWRVPAQEGLFLFQDMATPAGGEHDAGSRGIGLYGGLAVEPAGSVWTDPRSGAVLSGNGNVNSTYTAVRNQSGELYVEADIHPPDGPSFRESVQLSQDEVPNIGMGFNYGSEPLSQREAKACPDCVGEETWLSSWPYGDPALVKLASGRGPWMPNGKGDRQEAEDCGLKESCFISNVFHTYTGDPTKIRFGLSGMKETHVFHLHAHQWLADPRDNAVTGDGPDRRPESTTIDSQSYGPGEAYTADLLYGAGSQNGTFGDSIFHCHLYPHFAEGFWSLMRTHDVRVDGSTATPDGVKVRPLIPLPGSETPPAATPDNPGYPGMIPGTYGYRAPQPPDMVTEGGADGTPERPAPRLVAGQTIDEAKLAVERAVVARHNPDGNVPRGAPYADPCPEGAREVDYDVTVLQRDLVYNDAGHHDPQARFMVLTKDVPAILDGTKEAEPLFIRVNAGDCINFSLTNMSHNWTGGDAFQRLAQTNMVGGHVHLVKFDVTASDGGSNGWNYQQAAFTREQADLQAQQAAGEVTCTPSATFYGGTSTGCRLETPASWTPPEDSTGQWGQTIHERWYADYELRTAFTHDHHFPALVQNHGLYGSLIVEPSGFDVRDPKTGAFLQPVNNPANGPVCGARCEGGAVGASADLIGPGANDDYREYGLAVADFVSLVEPGGDPRNPADVVNPPVLPEHFPSHDPGTFSINFKNAPLSERTERAGKPVDPAHKFSSWVFGDPETPVLEGYARDNVKLRVVQGSHEEQHMFQVHGLRWLEEPDDPGSPLVNAQTIGISEAFNAEMPGFDCKSTDTPCRGDYLYGNTTPEGLWNGMWGIMRVHGAATPNLLALPDNAPRAATGTAPVPASRQAPPPARNPGVTCPTGAPVKNFDVVAMATTLTYNEWGDKDPKGLIYALAQDEAAIRSGQKKPEPLVIRANAGDCVRVTLRNALPESYGQHVNGVGGDLRMVEEPARGTPMGTRVSLHPQLLRHDVRLSDGAAIGFNPDSTVGIGETISYEWYADTELGGTNLVDYGDVRGHRHHGLFAALNVEPRHATYHDPATGAPLASGTVADIRVPGQSDFRELTLLYEDGLDLRTAAGAEIRTPQPPGDAGEPLTARANHGEKGVNYANAPLHRRLGAPPSGFAGSASSAAWSTVFSSVVHGDPRTPIVRSYAGDQIRVRTMNGSGKSAPGYFGGFQLDGASWRQEPYDVDTELVGNQGNIGPGRAINAHVSLPAAGDHLWSAATSLTLPGGMWGLARVYPAPGAGGEAGFVPTPLRRNDNPYAAGSAPIMPLERAGTTAFVFDDADGDGTRDAGENPRRGVTVRLLRADGTEVASATTGADGSATFSPTAGVYDLQVVAPDGAAVVGGTKRRVDLREDGAWVEVAFGLAGAAALTAVVFEDLDGDGIRDDGESGVAGWTVSADGATALPDVVTGEDGTAAFPGATTGSWTLTLQPRSGWSTTTTVPVTVAVGPDGATAELGVSRAAGLRVIPVDDADGDGTADDGEPRLRGLTVEAVIGEQSVRAVTDGEGALLDTGGADATVRVLRPDSTAWACTGALATTPAGTQTVACGPDGTLTVPGDATELVVLGEFPDGVITTTLFQDADRDGRKDPGEGPLADWPVALQRGEDHVEIARATTGPNGRARFAVAPGAYDVVPLPPDEDVAWENTMADYHVEVARGGHVESTGGWLQPGTISVGVFHDRDRNGTQDDYDEPLAEREVRLYDAAGKLLATAVTEGTGRAAFPVQAGSGYAVEAAAPTGWEATAPTAEGAVLTRVDVRAPADGTTATAEVGHYNTVDRTAPVAPVMTPPGGVLDRPTTVELTAESGAQIRYTLDGTTPTATRGMVYVNPVRISTDRVLQAVAIDPAGNVSPVAAAAFDLPWTGASATLPPASWAATTGALRGAGYGDADDGKYVAVASARLARQTADVTATMALPENLRAPAALNVSVSLKASLRNTRVRLQWYDVATDTWRALAPAYTQGLYEGRVDLDLPNATRAVAADGTVQIRVIADNAQPFDLSVDQLNVTAVNR</sequence>
<comment type="caution">
    <text evidence="8">The sequence shown here is derived from an EMBL/GenBank/DDBJ whole genome shotgun (WGS) entry which is preliminary data.</text>
</comment>
<dbReference type="RefSeq" id="WP_143418837.1">
    <property type="nucleotide sequence ID" value="NZ_VJXR01000037.1"/>
</dbReference>
<keyword evidence="5" id="KW-1133">Transmembrane helix</keyword>
<dbReference type="InterPro" id="IPR013783">
    <property type="entry name" value="Ig-like_fold"/>
</dbReference>
<feature type="transmembrane region" description="Helical" evidence="5">
    <location>
        <begin position="78"/>
        <end position="99"/>
    </location>
</feature>
<dbReference type="Gene3D" id="2.60.40.420">
    <property type="entry name" value="Cupredoxins - blue copper proteins"/>
    <property type="match status" value="5"/>
</dbReference>
<feature type="transmembrane region" description="Helical" evidence="5">
    <location>
        <begin position="111"/>
        <end position="128"/>
    </location>
</feature>
<evidence type="ECO:0000256" key="5">
    <source>
        <dbReference type="SAM" id="Phobius"/>
    </source>
</evidence>
<feature type="region of interest" description="Disordered" evidence="4">
    <location>
        <begin position="1153"/>
        <end position="1176"/>
    </location>
</feature>
<feature type="transmembrane region" description="Helical" evidence="5">
    <location>
        <begin position="47"/>
        <end position="66"/>
    </location>
</feature>
<dbReference type="GO" id="GO:0005975">
    <property type="term" value="P:carbohydrate metabolic process"/>
    <property type="evidence" value="ECO:0007669"/>
    <property type="project" value="UniProtKB-ARBA"/>
</dbReference>
<evidence type="ECO:0000256" key="4">
    <source>
        <dbReference type="SAM" id="MobiDB-lite"/>
    </source>
</evidence>
<dbReference type="EMBL" id="VJXR01000037">
    <property type="protein sequence ID" value="TRW44713.1"/>
    <property type="molecule type" value="Genomic_DNA"/>
</dbReference>
<evidence type="ECO:0000259" key="6">
    <source>
        <dbReference type="Pfam" id="PF13290"/>
    </source>
</evidence>
<keyword evidence="5" id="KW-0812">Transmembrane</keyword>
<dbReference type="InterPro" id="IPR033764">
    <property type="entry name" value="Sdr_B"/>
</dbReference>
<gene>
    <name evidence="8" type="ORF">FJ693_12430</name>
</gene>
<evidence type="ECO:0000259" key="7">
    <source>
        <dbReference type="Pfam" id="PF17210"/>
    </source>
</evidence>
<feature type="domain" description="SD-repeat containing protein B" evidence="7">
    <location>
        <begin position="1603"/>
        <end position="1668"/>
    </location>
</feature>
<keyword evidence="3" id="KW-0732">Signal</keyword>
<dbReference type="GO" id="GO:0005576">
    <property type="term" value="C:extracellular region"/>
    <property type="evidence" value="ECO:0007669"/>
    <property type="project" value="UniProtKB-SubCell"/>
</dbReference>
<dbReference type="Gene3D" id="2.60.40.10">
    <property type="entry name" value="Immunoglobulins"/>
    <property type="match status" value="4"/>
</dbReference>
<keyword evidence="5" id="KW-0472">Membrane</keyword>
<dbReference type="Proteomes" id="UP000318693">
    <property type="component" value="Unassembled WGS sequence"/>
</dbReference>
<evidence type="ECO:0000256" key="1">
    <source>
        <dbReference type="ARBA" id="ARBA00004613"/>
    </source>
</evidence>
<feature type="domain" description="SD-repeat containing protein B" evidence="7">
    <location>
        <begin position="2003"/>
        <end position="2083"/>
    </location>
</feature>
<proteinExistence type="predicted"/>
<evidence type="ECO:0000313" key="8">
    <source>
        <dbReference type="EMBL" id="TRW44713.1"/>
    </source>
</evidence>
<feature type="domain" description="GH29D-like beta-sandwich" evidence="6">
    <location>
        <begin position="2114"/>
        <end position="2178"/>
    </location>
</feature>
<comment type="subcellular location">
    <subcellularLocation>
        <location evidence="1">Secreted</location>
    </subcellularLocation>
</comment>
<dbReference type="Pfam" id="PF13290">
    <property type="entry name" value="CHB_HEX_C_1"/>
    <property type="match status" value="1"/>
</dbReference>
<feature type="region of interest" description="Disordered" evidence="4">
    <location>
        <begin position="610"/>
        <end position="632"/>
    </location>
</feature>